<dbReference type="InterPro" id="IPR036770">
    <property type="entry name" value="Ankyrin_rpt-contain_sf"/>
</dbReference>
<sequence>TPVYKAAFHGRPSLIELLSKAGMNERLIVINMKDKSGQAPIHVAAHWKLVDILRMLLKAKSDVNIADHMGRTPLYICVSSLSTKLYFEDLRHQFMCIVTLFSADSDMLNLIEWLQIKGPGIPQCLLRDAGPDFQRWYAMQISRPPTLKNMCRKVIQMRVGRRGNLIKMCDKLPLPPSLRLYLKRKQFYHEDRTHYMRYSSTDSS</sequence>
<dbReference type="InterPro" id="IPR002110">
    <property type="entry name" value="Ankyrin_rpt"/>
</dbReference>
<reference evidence="7" key="1">
    <citation type="submission" date="2012-12" db="EMBL/GenBank/DDBJ databases">
        <authorList>
            <person name="Hellsten U."/>
            <person name="Grimwood J."/>
            <person name="Chapman J.A."/>
            <person name="Shapiro H."/>
            <person name="Aerts A."/>
            <person name="Otillar R.P."/>
            <person name="Terry A.Y."/>
            <person name="Boore J.L."/>
            <person name="Simakov O."/>
            <person name="Marletaz F."/>
            <person name="Cho S.-J."/>
            <person name="Edsinger-Gonzales E."/>
            <person name="Havlak P."/>
            <person name="Kuo D.-H."/>
            <person name="Larsson T."/>
            <person name="Lv J."/>
            <person name="Arendt D."/>
            <person name="Savage R."/>
            <person name="Osoegawa K."/>
            <person name="de Jong P."/>
            <person name="Lindberg D.R."/>
            <person name="Seaver E.C."/>
            <person name="Weisblat D.A."/>
            <person name="Putnam N.H."/>
            <person name="Grigoriev I.V."/>
            <person name="Rokhsar D.S."/>
        </authorList>
    </citation>
    <scope>NUCLEOTIDE SEQUENCE</scope>
    <source>
        <strain evidence="7">I ESC-2004</strain>
    </source>
</reference>
<evidence type="ECO:0000256" key="3">
    <source>
        <dbReference type="PROSITE-ProRule" id="PRU00023"/>
    </source>
</evidence>
<dbReference type="Gene3D" id="1.10.750.20">
    <property type="entry name" value="SOCS box"/>
    <property type="match status" value="1"/>
</dbReference>
<dbReference type="Proteomes" id="UP000014760">
    <property type="component" value="Unassembled WGS sequence"/>
</dbReference>
<dbReference type="SUPFAM" id="SSF48403">
    <property type="entry name" value="Ankyrin repeat"/>
    <property type="match status" value="1"/>
</dbReference>
<dbReference type="InterPro" id="IPR036036">
    <property type="entry name" value="SOCS_box-like_dom_sf"/>
</dbReference>
<dbReference type="Gene3D" id="1.25.40.20">
    <property type="entry name" value="Ankyrin repeat-containing domain"/>
    <property type="match status" value="1"/>
</dbReference>
<evidence type="ECO:0000313" key="6">
    <source>
        <dbReference type="EnsemblMetazoa" id="CapteP93586"/>
    </source>
</evidence>
<reference evidence="6" key="3">
    <citation type="submission" date="2015-06" db="UniProtKB">
        <authorList>
            <consortium name="EnsemblMetazoa"/>
        </authorList>
    </citation>
    <scope>IDENTIFICATION</scope>
</reference>
<keyword evidence="1" id="KW-0677">Repeat</keyword>
<dbReference type="OMA" id="EAFFLWY"/>
<dbReference type="Pfam" id="PF12796">
    <property type="entry name" value="Ank_2"/>
    <property type="match status" value="1"/>
</dbReference>
<accession>R7UDG0</accession>
<dbReference type="EMBL" id="KB302615">
    <property type="protein sequence ID" value="ELU04146.1"/>
    <property type="molecule type" value="Genomic_DNA"/>
</dbReference>
<feature type="repeat" description="ANK" evidence="3">
    <location>
        <begin position="36"/>
        <end position="68"/>
    </location>
</feature>
<dbReference type="SUPFAM" id="SSF158235">
    <property type="entry name" value="SOCS box-like"/>
    <property type="match status" value="1"/>
</dbReference>
<protein>
    <recommendedName>
        <fullName evidence="4">SOCS box domain-containing protein</fullName>
    </recommendedName>
</protein>
<evidence type="ECO:0000313" key="7">
    <source>
        <dbReference type="Proteomes" id="UP000014760"/>
    </source>
</evidence>
<dbReference type="HOGENOM" id="CLU_1346150_0_0_1"/>
<reference evidence="5 7" key="2">
    <citation type="journal article" date="2013" name="Nature">
        <title>Insights into bilaterian evolution from three spiralian genomes.</title>
        <authorList>
            <person name="Simakov O."/>
            <person name="Marletaz F."/>
            <person name="Cho S.J."/>
            <person name="Edsinger-Gonzales E."/>
            <person name="Havlak P."/>
            <person name="Hellsten U."/>
            <person name="Kuo D.H."/>
            <person name="Larsson T."/>
            <person name="Lv J."/>
            <person name="Arendt D."/>
            <person name="Savage R."/>
            <person name="Osoegawa K."/>
            <person name="de Jong P."/>
            <person name="Grimwood J."/>
            <person name="Chapman J.A."/>
            <person name="Shapiro H."/>
            <person name="Aerts A."/>
            <person name="Otillar R.P."/>
            <person name="Terry A.Y."/>
            <person name="Boore J.L."/>
            <person name="Grigoriev I.V."/>
            <person name="Lindberg D.R."/>
            <person name="Seaver E.C."/>
            <person name="Weisblat D.A."/>
            <person name="Putnam N.H."/>
            <person name="Rokhsar D.S."/>
        </authorList>
    </citation>
    <scope>NUCLEOTIDE SEQUENCE</scope>
    <source>
        <strain evidence="5 7">I ESC-2004</strain>
    </source>
</reference>
<dbReference type="AlphaFoldDB" id="R7UDG0"/>
<evidence type="ECO:0000256" key="1">
    <source>
        <dbReference type="ARBA" id="ARBA00022737"/>
    </source>
</evidence>
<name>R7UDG0_CAPTE</name>
<dbReference type="PROSITE" id="PS50088">
    <property type="entry name" value="ANK_REPEAT"/>
    <property type="match status" value="1"/>
</dbReference>
<dbReference type="InterPro" id="IPR051637">
    <property type="entry name" value="Ank_repeat_dom-contain_49"/>
</dbReference>
<dbReference type="SMART" id="SM00969">
    <property type="entry name" value="SOCS_box"/>
    <property type="match status" value="1"/>
</dbReference>
<dbReference type="EnsemblMetazoa" id="CapteT93586">
    <property type="protein sequence ID" value="CapteP93586"/>
    <property type="gene ID" value="CapteG93586"/>
</dbReference>
<dbReference type="PROSITE" id="PS50225">
    <property type="entry name" value="SOCS"/>
    <property type="match status" value="1"/>
</dbReference>
<dbReference type="Pfam" id="PF07525">
    <property type="entry name" value="SOCS_box"/>
    <property type="match status" value="1"/>
</dbReference>
<dbReference type="PROSITE" id="PS50297">
    <property type="entry name" value="ANK_REP_REGION"/>
    <property type="match status" value="1"/>
</dbReference>
<keyword evidence="7" id="KW-1185">Reference proteome</keyword>
<dbReference type="EMBL" id="AMQN01001468">
    <property type="status" value="NOT_ANNOTATED_CDS"/>
    <property type="molecule type" value="Genomic_DNA"/>
</dbReference>
<dbReference type="STRING" id="283909.R7UDG0"/>
<proteinExistence type="predicted"/>
<organism evidence="5">
    <name type="scientific">Capitella teleta</name>
    <name type="common">Polychaete worm</name>
    <dbReference type="NCBI Taxonomy" id="283909"/>
    <lineage>
        <taxon>Eukaryota</taxon>
        <taxon>Metazoa</taxon>
        <taxon>Spiralia</taxon>
        <taxon>Lophotrochozoa</taxon>
        <taxon>Annelida</taxon>
        <taxon>Polychaeta</taxon>
        <taxon>Sedentaria</taxon>
        <taxon>Scolecida</taxon>
        <taxon>Capitellidae</taxon>
        <taxon>Capitella</taxon>
    </lineage>
</organism>
<dbReference type="GO" id="GO:0035556">
    <property type="term" value="P:intracellular signal transduction"/>
    <property type="evidence" value="ECO:0007669"/>
    <property type="project" value="InterPro"/>
</dbReference>
<dbReference type="InterPro" id="IPR001496">
    <property type="entry name" value="SOCS_box"/>
</dbReference>
<feature type="non-terminal residue" evidence="5">
    <location>
        <position position="1"/>
    </location>
</feature>
<dbReference type="PANTHER" id="PTHR24180">
    <property type="entry name" value="CYCLIN-DEPENDENT KINASE INHIBITOR 2C-RELATED"/>
    <property type="match status" value="1"/>
</dbReference>
<feature type="domain" description="SOCS box" evidence="4">
    <location>
        <begin position="142"/>
        <end position="188"/>
    </location>
</feature>
<gene>
    <name evidence="5" type="ORF">CAPTEDRAFT_93586</name>
</gene>
<evidence type="ECO:0000259" key="4">
    <source>
        <dbReference type="PROSITE" id="PS50225"/>
    </source>
</evidence>
<dbReference type="SMART" id="SM00248">
    <property type="entry name" value="ANK"/>
    <property type="match status" value="2"/>
</dbReference>
<evidence type="ECO:0000256" key="2">
    <source>
        <dbReference type="ARBA" id="ARBA00023043"/>
    </source>
</evidence>
<keyword evidence="2 3" id="KW-0040">ANK repeat</keyword>
<dbReference type="OrthoDB" id="194358at2759"/>
<dbReference type="PANTHER" id="PTHR24180:SF45">
    <property type="entry name" value="POLY [ADP-RIBOSE] POLYMERASE TANKYRASE"/>
    <property type="match status" value="1"/>
</dbReference>
<evidence type="ECO:0000313" key="5">
    <source>
        <dbReference type="EMBL" id="ELU04146.1"/>
    </source>
</evidence>